<reference evidence="1" key="2">
    <citation type="journal article" date="2015" name="Data Brief">
        <title>Shoot transcriptome of the giant reed, Arundo donax.</title>
        <authorList>
            <person name="Barrero R.A."/>
            <person name="Guerrero F.D."/>
            <person name="Moolhuijzen P."/>
            <person name="Goolsby J.A."/>
            <person name="Tidwell J."/>
            <person name="Bellgard S.E."/>
            <person name="Bellgard M.I."/>
        </authorList>
    </citation>
    <scope>NUCLEOTIDE SEQUENCE</scope>
    <source>
        <tissue evidence="1">Shoot tissue taken approximately 20 cm above the soil surface</tissue>
    </source>
</reference>
<accession>A0A0A8Y994</accession>
<dbReference type="EMBL" id="GBRH01276035">
    <property type="protein sequence ID" value="JAD21860.1"/>
    <property type="molecule type" value="Transcribed_RNA"/>
</dbReference>
<reference evidence="1" key="1">
    <citation type="submission" date="2014-09" db="EMBL/GenBank/DDBJ databases">
        <authorList>
            <person name="Magalhaes I.L.F."/>
            <person name="Oliveira U."/>
            <person name="Santos F.R."/>
            <person name="Vidigal T.H.D.A."/>
            <person name="Brescovit A.D."/>
            <person name="Santos A.J."/>
        </authorList>
    </citation>
    <scope>NUCLEOTIDE SEQUENCE</scope>
    <source>
        <tissue evidence="1">Shoot tissue taken approximately 20 cm above the soil surface</tissue>
    </source>
</reference>
<evidence type="ECO:0000313" key="1">
    <source>
        <dbReference type="EMBL" id="JAD21860.1"/>
    </source>
</evidence>
<proteinExistence type="predicted"/>
<sequence length="54" mass="6006">MDPTASNSFFQNRIINGKVKNLVDLCTLLFQHLIKLLCLDNSAGESIKNETLLA</sequence>
<dbReference type="AlphaFoldDB" id="A0A0A8Y994"/>
<organism evidence="1">
    <name type="scientific">Arundo donax</name>
    <name type="common">Giant reed</name>
    <name type="synonym">Donax arundinaceus</name>
    <dbReference type="NCBI Taxonomy" id="35708"/>
    <lineage>
        <taxon>Eukaryota</taxon>
        <taxon>Viridiplantae</taxon>
        <taxon>Streptophyta</taxon>
        <taxon>Embryophyta</taxon>
        <taxon>Tracheophyta</taxon>
        <taxon>Spermatophyta</taxon>
        <taxon>Magnoliopsida</taxon>
        <taxon>Liliopsida</taxon>
        <taxon>Poales</taxon>
        <taxon>Poaceae</taxon>
        <taxon>PACMAD clade</taxon>
        <taxon>Arundinoideae</taxon>
        <taxon>Arundineae</taxon>
        <taxon>Arundo</taxon>
    </lineage>
</organism>
<name>A0A0A8Y994_ARUDO</name>
<protein>
    <submittedName>
        <fullName evidence="1">KAD2</fullName>
    </submittedName>
</protein>